<dbReference type="GO" id="GO:0045259">
    <property type="term" value="C:proton-transporting ATP synthase complex"/>
    <property type="evidence" value="ECO:0007669"/>
    <property type="project" value="UniProtKB-KW"/>
</dbReference>
<dbReference type="CDD" id="cd00310">
    <property type="entry name" value="ATP-synt_Fo_a_6"/>
    <property type="match status" value="1"/>
</dbReference>
<organism evidence="14 15">
    <name type="scientific">Polystyrenella longa</name>
    <dbReference type="NCBI Taxonomy" id="2528007"/>
    <lineage>
        <taxon>Bacteria</taxon>
        <taxon>Pseudomonadati</taxon>
        <taxon>Planctomycetota</taxon>
        <taxon>Planctomycetia</taxon>
        <taxon>Planctomycetales</taxon>
        <taxon>Planctomycetaceae</taxon>
        <taxon>Polystyrenella</taxon>
    </lineage>
</organism>
<dbReference type="HAMAP" id="MF_01393">
    <property type="entry name" value="ATP_synth_a_bact"/>
    <property type="match status" value="1"/>
</dbReference>
<dbReference type="SUPFAM" id="SSF81336">
    <property type="entry name" value="F1F0 ATP synthase subunit A"/>
    <property type="match status" value="1"/>
</dbReference>
<keyword evidence="4 11" id="KW-0138">CF(0)</keyword>
<dbReference type="PANTHER" id="PTHR11410:SF0">
    <property type="entry name" value="ATP SYNTHASE SUBUNIT A"/>
    <property type="match status" value="1"/>
</dbReference>
<feature type="compositionally biased region" description="Basic and acidic residues" evidence="13">
    <location>
        <begin position="96"/>
        <end position="114"/>
    </location>
</feature>
<keyword evidence="7 11" id="KW-1133">Transmembrane helix</keyword>
<dbReference type="AlphaFoldDB" id="A0A518CHP2"/>
<dbReference type="PANTHER" id="PTHR11410">
    <property type="entry name" value="ATP SYNTHASE SUBUNIT A"/>
    <property type="match status" value="1"/>
</dbReference>
<dbReference type="InterPro" id="IPR045083">
    <property type="entry name" value="ATP_synth_F0_asu_bact/mt"/>
</dbReference>
<comment type="function">
    <text evidence="11 12">Key component of the proton channel; it plays a direct role in the translocation of protons across the membrane.</text>
</comment>
<keyword evidence="8 11" id="KW-0406">Ion transport</keyword>
<protein>
    <recommendedName>
        <fullName evidence="11 12">ATP synthase subunit a</fullName>
    </recommendedName>
    <alternativeName>
        <fullName evidence="11">ATP synthase F0 sector subunit a</fullName>
    </alternativeName>
    <alternativeName>
        <fullName evidence="11">F-ATPase subunit 6</fullName>
    </alternativeName>
</protein>
<dbReference type="InterPro" id="IPR035908">
    <property type="entry name" value="F0_ATP_A_sf"/>
</dbReference>
<keyword evidence="9 11" id="KW-0472">Membrane</keyword>
<evidence type="ECO:0000256" key="12">
    <source>
        <dbReference type="RuleBase" id="RU000483"/>
    </source>
</evidence>
<evidence type="ECO:0000256" key="3">
    <source>
        <dbReference type="ARBA" id="ARBA00022448"/>
    </source>
</evidence>
<keyword evidence="3 11" id="KW-0813">Transport</keyword>
<feature type="transmembrane region" description="Helical" evidence="11">
    <location>
        <begin position="234"/>
        <end position="256"/>
    </location>
</feature>
<dbReference type="Gene3D" id="1.20.120.220">
    <property type="entry name" value="ATP synthase, F0 complex, subunit A"/>
    <property type="match status" value="1"/>
</dbReference>
<dbReference type="GO" id="GO:0046933">
    <property type="term" value="F:proton-transporting ATP synthase activity, rotational mechanism"/>
    <property type="evidence" value="ECO:0007669"/>
    <property type="project" value="UniProtKB-UniRule"/>
</dbReference>
<comment type="subcellular location">
    <subcellularLocation>
        <location evidence="11 12">Cell membrane</location>
        <topology evidence="11 12">Multi-pass membrane protein</topology>
    </subcellularLocation>
    <subcellularLocation>
        <location evidence="1">Membrane</location>
        <topology evidence="1">Multi-pass membrane protein</topology>
    </subcellularLocation>
</comment>
<evidence type="ECO:0000256" key="9">
    <source>
        <dbReference type="ARBA" id="ARBA00023136"/>
    </source>
</evidence>
<reference evidence="14 15" key="1">
    <citation type="submission" date="2019-02" db="EMBL/GenBank/DDBJ databases">
        <title>Deep-cultivation of Planctomycetes and their phenomic and genomic characterization uncovers novel biology.</title>
        <authorList>
            <person name="Wiegand S."/>
            <person name="Jogler M."/>
            <person name="Boedeker C."/>
            <person name="Pinto D."/>
            <person name="Vollmers J."/>
            <person name="Rivas-Marin E."/>
            <person name="Kohn T."/>
            <person name="Peeters S.H."/>
            <person name="Heuer A."/>
            <person name="Rast P."/>
            <person name="Oberbeckmann S."/>
            <person name="Bunk B."/>
            <person name="Jeske O."/>
            <person name="Meyerdierks A."/>
            <person name="Storesund J.E."/>
            <person name="Kallscheuer N."/>
            <person name="Luecker S."/>
            <person name="Lage O.M."/>
            <person name="Pohl T."/>
            <person name="Merkel B.J."/>
            <person name="Hornburger P."/>
            <person name="Mueller R.-W."/>
            <person name="Bruemmer F."/>
            <person name="Labrenz M."/>
            <person name="Spormann A.M."/>
            <person name="Op den Camp H."/>
            <person name="Overmann J."/>
            <person name="Amann R."/>
            <person name="Jetten M.S.M."/>
            <person name="Mascher T."/>
            <person name="Medema M.H."/>
            <person name="Devos D.P."/>
            <person name="Kaster A.-K."/>
            <person name="Ovreas L."/>
            <person name="Rohde M."/>
            <person name="Galperin M.Y."/>
            <person name="Jogler C."/>
        </authorList>
    </citation>
    <scope>NUCLEOTIDE SEQUENCE [LARGE SCALE GENOMIC DNA]</scope>
    <source>
        <strain evidence="14 15">Pla110</strain>
    </source>
</reference>
<dbReference type="PRINTS" id="PR00123">
    <property type="entry name" value="ATPASEA"/>
</dbReference>
<dbReference type="Proteomes" id="UP000317178">
    <property type="component" value="Chromosome"/>
</dbReference>
<name>A0A518CHP2_9PLAN</name>
<dbReference type="InterPro" id="IPR000568">
    <property type="entry name" value="ATP_synth_F0_asu"/>
</dbReference>
<dbReference type="KEGG" id="plon:Pla110_04500"/>
<proteinExistence type="inferred from homology"/>
<dbReference type="EMBL" id="CP036281">
    <property type="protein sequence ID" value="QDU78746.1"/>
    <property type="molecule type" value="Genomic_DNA"/>
</dbReference>
<feature type="region of interest" description="Disordered" evidence="13">
    <location>
        <begin position="91"/>
        <end position="114"/>
    </location>
</feature>
<keyword evidence="6 11" id="KW-0375">Hydrogen ion transport</keyword>
<gene>
    <name evidence="11 14" type="primary">atpB</name>
    <name evidence="14" type="ORF">Pla110_04500</name>
</gene>
<keyword evidence="11" id="KW-1003">Cell membrane</keyword>
<evidence type="ECO:0000256" key="13">
    <source>
        <dbReference type="SAM" id="MobiDB-lite"/>
    </source>
</evidence>
<keyword evidence="5 11" id="KW-0812">Transmembrane</keyword>
<sequence>MASEDTFHHVRDFPYFELPFGEKIDLPAIGDFQITKFMVLQTIAFLFCLIVFRGLASKVRGGKPVTGWWWNAWEAIALYVRDKIVRPTIGHPHAHPHGDHDEHDRGGVHDPQVHHNDGVDHPADKYLPFIWSCFFYILICNLLGAIPMMGSATGNINVTGVLGVFAFLMTIYAGVSTSGVTGFFASLCPTMDLSPGMKLFLVPMIWVIEFLGFFIKHAVLAIRLFANIMGGHTVLGVMLMFIGMAAQQGTLLFLVVTPASIAGQIGIGLLELLVAFIQAYVFAMLATLFISASVNPH</sequence>
<dbReference type="OrthoDB" id="9809130at2"/>
<feature type="transmembrane region" description="Helical" evidence="11">
    <location>
        <begin position="199"/>
        <end position="222"/>
    </location>
</feature>
<accession>A0A518CHP2</accession>
<evidence type="ECO:0000256" key="6">
    <source>
        <dbReference type="ARBA" id="ARBA00022781"/>
    </source>
</evidence>
<evidence type="ECO:0000256" key="2">
    <source>
        <dbReference type="ARBA" id="ARBA00006810"/>
    </source>
</evidence>
<evidence type="ECO:0000256" key="11">
    <source>
        <dbReference type="HAMAP-Rule" id="MF_01393"/>
    </source>
</evidence>
<evidence type="ECO:0000256" key="8">
    <source>
        <dbReference type="ARBA" id="ARBA00023065"/>
    </source>
</evidence>
<comment type="similarity">
    <text evidence="2 11 12">Belongs to the ATPase A chain family.</text>
</comment>
<evidence type="ECO:0000256" key="1">
    <source>
        <dbReference type="ARBA" id="ARBA00004141"/>
    </source>
</evidence>
<evidence type="ECO:0000256" key="4">
    <source>
        <dbReference type="ARBA" id="ARBA00022547"/>
    </source>
</evidence>
<keyword evidence="10 11" id="KW-0066">ATP synthesis</keyword>
<evidence type="ECO:0000256" key="7">
    <source>
        <dbReference type="ARBA" id="ARBA00022989"/>
    </source>
</evidence>
<evidence type="ECO:0000256" key="5">
    <source>
        <dbReference type="ARBA" id="ARBA00022692"/>
    </source>
</evidence>
<evidence type="ECO:0000313" key="14">
    <source>
        <dbReference type="EMBL" id="QDU78746.1"/>
    </source>
</evidence>
<dbReference type="Pfam" id="PF00119">
    <property type="entry name" value="ATP-synt_A"/>
    <property type="match status" value="1"/>
</dbReference>
<evidence type="ECO:0000256" key="10">
    <source>
        <dbReference type="ARBA" id="ARBA00023310"/>
    </source>
</evidence>
<feature type="transmembrane region" description="Helical" evidence="11">
    <location>
        <begin position="161"/>
        <end position="187"/>
    </location>
</feature>
<dbReference type="NCBIfam" id="TIGR01131">
    <property type="entry name" value="ATP_synt_6_or_A"/>
    <property type="match status" value="1"/>
</dbReference>
<keyword evidence="15" id="KW-1185">Reference proteome</keyword>
<feature type="transmembrane region" description="Helical" evidence="11">
    <location>
        <begin position="268"/>
        <end position="292"/>
    </location>
</feature>
<dbReference type="GO" id="GO:0005886">
    <property type="term" value="C:plasma membrane"/>
    <property type="evidence" value="ECO:0007669"/>
    <property type="project" value="UniProtKB-SubCell"/>
</dbReference>
<feature type="transmembrane region" description="Helical" evidence="11">
    <location>
        <begin position="129"/>
        <end position="149"/>
    </location>
</feature>
<evidence type="ECO:0000313" key="15">
    <source>
        <dbReference type="Proteomes" id="UP000317178"/>
    </source>
</evidence>
<feature type="transmembrane region" description="Helical" evidence="11">
    <location>
        <begin position="37"/>
        <end position="56"/>
    </location>
</feature>
<dbReference type="RefSeq" id="WP_144992741.1">
    <property type="nucleotide sequence ID" value="NZ_CP036281.1"/>
</dbReference>